<dbReference type="Proteomes" id="UP000283832">
    <property type="component" value="Unassembled WGS sequence"/>
</dbReference>
<evidence type="ECO:0000256" key="1">
    <source>
        <dbReference type="ARBA" id="ARBA00004651"/>
    </source>
</evidence>
<feature type="transmembrane region" description="Helical" evidence="6">
    <location>
        <begin position="81"/>
        <end position="108"/>
    </location>
</feature>
<name>A0A418MS74_9ACTN</name>
<dbReference type="OrthoDB" id="5149571at2"/>
<keyword evidence="2" id="KW-1003">Cell membrane</keyword>
<evidence type="ECO:0000256" key="3">
    <source>
        <dbReference type="ARBA" id="ARBA00022692"/>
    </source>
</evidence>
<keyword evidence="5 6" id="KW-0472">Membrane</keyword>
<dbReference type="Pfam" id="PF01810">
    <property type="entry name" value="LysE"/>
    <property type="match status" value="1"/>
</dbReference>
<reference evidence="7 8" key="1">
    <citation type="submission" date="2018-08" db="EMBL/GenBank/DDBJ databases">
        <title>Jishengella sp. nov., isolated from a root of Azadirachta indica A. Juss. var. siamensis Valenton.</title>
        <authorList>
            <person name="Kuncharoen N."/>
            <person name="Tanasupawat S."/>
            <person name="Kudo T."/>
            <person name="Ohkuma M."/>
        </authorList>
    </citation>
    <scope>NUCLEOTIDE SEQUENCE [LARGE SCALE GENOMIC DNA]</scope>
    <source>
        <strain evidence="7 8">AZ1-13</strain>
    </source>
</reference>
<feature type="transmembrane region" description="Helical" evidence="6">
    <location>
        <begin position="44"/>
        <end position="69"/>
    </location>
</feature>
<dbReference type="PANTHER" id="PTHR30086:SF20">
    <property type="entry name" value="ARGININE EXPORTER PROTEIN ARGO-RELATED"/>
    <property type="match status" value="1"/>
</dbReference>
<evidence type="ECO:0000313" key="8">
    <source>
        <dbReference type="Proteomes" id="UP000283832"/>
    </source>
</evidence>
<dbReference type="PANTHER" id="PTHR30086">
    <property type="entry name" value="ARGININE EXPORTER PROTEIN ARGO"/>
    <property type="match status" value="1"/>
</dbReference>
<gene>
    <name evidence="7" type="ORF">D2L64_17955</name>
</gene>
<organism evidence="7 8">
    <name type="scientific">Micromonospora radicis</name>
    <dbReference type="NCBI Taxonomy" id="1894971"/>
    <lineage>
        <taxon>Bacteria</taxon>
        <taxon>Bacillati</taxon>
        <taxon>Actinomycetota</taxon>
        <taxon>Actinomycetes</taxon>
        <taxon>Micromonosporales</taxon>
        <taxon>Micromonosporaceae</taxon>
        <taxon>Micromonospora</taxon>
    </lineage>
</organism>
<feature type="transmembrane region" description="Helical" evidence="6">
    <location>
        <begin position="235"/>
        <end position="253"/>
    </location>
</feature>
<feature type="transmembrane region" description="Helical" evidence="6">
    <location>
        <begin position="197"/>
        <end position="223"/>
    </location>
</feature>
<keyword evidence="3 6" id="KW-0812">Transmembrane</keyword>
<dbReference type="GO" id="GO:0005886">
    <property type="term" value="C:plasma membrane"/>
    <property type="evidence" value="ECO:0007669"/>
    <property type="project" value="UniProtKB-SubCell"/>
</dbReference>
<dbReference type="GO" id="GO:0015171">
    <property type="term" value="F:amino acid transmembrane transporter activity"/>
    <property type="evidence" value="ECO:0007669"/>
    <property type="project" value="TreeGrafter"/>
</dbReference>
<dbReference type="EMBL" id="QXEC01000017">
    <property type="protein sequence ID" value="RIV36874.1"/>
    <property type="molecule type" value="Genomic_DNA"/>
</dbReference>
<dbReference type="InterPro" id="IPR001123">
    <property type="entry name" value="LeuE-type"/>
</dbReference>
<evidence type="ECO:0000256" key="2">
    <source>
        <dbReference type="ARBA" id="ARBA00022475"/>
    </source>
</evidence>
<comment type="caution">
    <text evidence="7">The sequence shown here is derived from an EMBL/GenBank/DDBJ whole genome shotgun (WGS) entry which is preliminary data.</text>
</comment>
<protein>
    <submittedName>
        <fullName evidence="7">Lysine transporter LysE</fullName>
    </submittedName>
</protein>
<keyword evidence="8" id="KW-1185">Reference proteome</keyword>
<evidence type="ECO:0000256" key="5">
    <source>
        <dbReference type="ARBA" id="ARBA00023136"/>
    </source>
</evidence>
<feature type="transmembrane region" description="Helical" evidence="6">
    <location>
        <begin position="162"/>
        <end position="185"/>
    </location>
</feature>
<accession>A0A418MS74</accession>
<keyword evidence="4 6" id="KW-1133">Transmembrane helix</keyword>
<evidence type="ECO:0000313" key="7">
    <source>
        <dbReference type="EMBL" id="RIV36874.1"/>
    </source>
</evidence>
<comment type="subcellular location">
    <subcellularLocation>
        <location evidence="1">Cell membrane</location>
        <topology evidence="1">Multi-pass membrane protein</topology>
    </subcellularLocation>
</comment>
<evidence type="ECO:0000256" key="6">
    <source>
        <dbReference type="SAM" id="Phobius"/>
    </source>
</evidence>
<proteinExistence type="predicted"/>
<evidence type="ECO:0000256" key="4">
    <source>
        <dbReference type="ARBA" id="ARBA00022989"/>
    </source>
</evidence>
<dbReference type="AlphaFoldDB" id="A0A418MS74"/>
<sequence>MQDVARERGVPDPAVVDHRCRLHGSTASGARSRLDPRSAVVTGAFLAGVVAGYGVAIPVGAIAVLILGLAARTSLRVGAAAALGVATADGLYAAIAAFGGAVVAGWLAPAATPLRLTAAAVLMILAGHGAWRALRPRPPAPDDGGRSGARAARRGLDTPARAFAGILALTLLNPATIVYFTALVLGRVDLGGSGIVVAASFTLGVFLASVSWQLLIAVGGAMVGRVLTSARGRMITALVSSAIVAALAVATLLDR</sequence>